<accession>A0A7J7J0Z2</accession>
<keyword evidence="7 8" id="KW-0539">Nucleus</keyword>
<dbReference type="Proteomes" id="UP000593567">
    <property type="component" value="Unassembled WGS sequence"/>
</dbReference>
<protein>
    <recommendedName>
        <fullName evidence="8">General transcription and DNA repair factor IIH subunit TFB5</fullName>
    </recommendedName>
</protein>
<dbReference type="GO" id="GO:0006294">
    <property type="term" value="P:nucleotide-excision repair, preincision complex assembly"/>
    <property type="evidence" value="ECO:0007669"/>
    <property type="project" value="TreeGrafter"/>
</dbReference>
<evidence type="ECO:0000313" key="10">
    <source>
        <dbReference type="Proteomes" id="UP000593567"/>
    </source>
</evidence>
<reference evidence="9" key="1">
    <citation type="submission" date="2020-06" db="EMBL/GenBank/DDBJ databases">
        <title>Draft genome of Bugula neritina, a colonial animal packing powerful symbionts and potential medicines.</title>
        <authorList>
            <person name="Rayko M."/>
        </authorList>
    </citation>
    <scope>NUCLEOTIDE SEQUENCE [LARGE SCALE GENOMIC DNA]</scope>
    <source>
        <strain evidence="9">Kwan_BN1</strain>
    </source>
</reference>
<evidence type="ECO:0000256" key="1">
    <source>
        <dbReference type="ARBA" id="ARBA00004123"/>
    </source>
</evidence>
<gene>
    <name evidence="9" type="ORF">EB796_021820</name>
</gene>
<keyword evidence="6 8" id="KW-0234">DNA repair</keyword>
<keyword evidence="4 8" id="KW-0805">Transcription regulation</keyword>
<dbReference type="Pfam" id="PF06331">
    <property type="entry name" value="Tfb5"/>
    <property type="match status" value="1"/>
</dbReference>
<organism evidence="9 10">
    <name type="scientific">Bugula neritina</name>
    <name type="common">Brown bryozoan</name>
    <name type="synonym">Sertularia neritina</name>
    <dbReference type="NCBI Taxonomy" id="10212"/>
    <lineage>
        <taxon>Eukaryota</taxon>
        <taxon>Metazoa</taxon>
        <taxon>Spiralia</taxon>
        <taxon>Lophotrochozoa</taxon>
        <taxon>Bryozoa</taxon>
        <taxon>Gymnolaemata</taxon>
        <taxon>Cheilostomatida</taxon>
        <taxon>Flustrina</taxon>
        <taxon>Buguloidea</taxon>
        <taxon>Bugulidae</taxon>
        <taxon>Bugula</taxon>
    </lineage>
</organism>
<comment type="subunit">
    <text evidence="8">Component of the 7-subunit TFIIH core complex.</text>
</comment>
<comment type="caution">
    <text evidence="9">The sequence shown here is derived from an EMBL/GenBank/DDBJ whole genome shotgun (WGS) entry which is preliminary data.</text>
</comment>
<dbReference type="OrthoDB" id="354at2759"/>
<evidence type="ECO:0000256" key="5">
    <source>
        <dbReference type="ARBA" id="ARBA00023163"/>
    </source>
</evidence>
<dbReference type="GO" id="GO:0000439">
    <property type="term" value="C:transcription factor TFIIH core complex"/>
    <property type="evidence" value="ECO:0007669"/>
    <property type="project" value="UniProtKB-UniRule"/>
</dbReference>
<evidence type="ECO:0000256" key="4">
    <source>
        <dbReference type="ARBA" id="ARBA00023015"/>
    </source>
</evidence>
<dbReference type="AlphaFoldDB" id="A0A7J7J0Z2"/>
<comment type="subcellular location">
    <subcellularLocation>
        <location evidence="1 8">Nucleus</location>
    </subcellularLocation>
</comment>
<sequence>MVNVMKGVLVKCDSAMKQFLLHLDETNAFNCKFVLADLDDTHLFISSEIIPRLQAEIDDLMEKLSFPITKQD</sequence>
<keyword evidence="3 8" id="KW-0227">DNA damage</keyword>
<dbReference type="GO" id="GO:0006367">
    <property type="term" value="P:transcription initiation at RNA polymerase II promoter"/>
    <property type="evidence" value="ECO:0007669"/>
    <property type="project" value="UniProtKB-UniRule"/>
</dbReference>
<dbReference type="PANTHER" id="PTHR28580:SF1">
    <property type="entry name" value="GENERAL TRANSCRIPTION FACTOR IIH SUBUNIT 5"/>
    <property type="match status" value="1"/>
</dbReference>
<comment type="function">
    <text evidence="8">In NER, TFIIH acts by opening DNA around the lesion to allow the excision of the damaged oligonucleotide and its replacement by a new DNA fragment. In transcription, TFIIH has an essential role in transcription initiation. When the pre-initiation complex (PIC) has been established, TFIIH is required for promoter opening and promoter escape.</text>
</comment>
<dbReference type="EMBL" id="VXIV02003208">
    <property type="protein sequence ID" value="KAF6019849.1"/>
    <property type="molecule type" value="Genomic_DNA"/>
</dbReference>
<evidence type="ECO:0000256" key="8">
    <source>
        <dbReference type="RuleBase" id="RU368032"/>
    </source>
</evidence>
<evidence type="ECO:0000256" key="7">
    <source>
        <dbReference type="ARBA" id="ARBA00023242"/>
    </source>
</evidence>
<dbReference type="SUPFAM" id="SSF142897">
    <property type="entry name" value="TFB5-like"/>
    <property type="match status" value="1"/>
</dbReference>
<dbReference type="PANTHER" id="PTHR28580">
    <property type="entry name" value="GENERAL TRANSCRIPTION FACTOR IIH SUBUNIT 5"/>
    <property type="match status" value="1"/>
</dbReference>
<dbReference type="InterPro" id="IPR035935">
    <property type="entry name" value="TFB5-like_sf"/>
</dbReference>
<dbReference type="SMART" id="SM01395">
    <property type="entry name" value="Tbf5"/>
    <property type="match status" value="1"/>
</dbReference>
<dbReference type="Gene3D" id="3.30.70.1220">
    <property type="entry name" value="TFB5-like"/>
    <property type="match status" value="1"/>
</dbReference>
<name>A0A7J7J0Z2_BUGNE</name>
<evidence type="ECO:0000313" key="9">
    <source>
        <dbReference type="EMBL" id="KAF6019849.1"/>
    </source>
</evidence>
<dbReference type="GO" id="GO:0005675">
    <property type="term" value="C:transcription factor TFIIH holo complex"/>
    <property type="evidence" value="ECO:0007669"/>
    <property type="project" value="TreeGrafter"/>
</dbReference>
<keyword evidence="5 8" id="KW-0804">Transcription</keyword>
<evidence type="ECO:0000256" key="2">
    <source>
        <dbReference type="ARBA" id="ARBA00007470"/>
    </source>
</evidence>
<dbReference type="FunFam" id="3.30.70.1220:FF:000001">
    <property type="entry name" value="General transcription factor IIH subunit 5"/>
    <property type="match status" value="1"/>
</dbReference>
<evidence type="ECO:0000256" key="6">
    <source>
        <dbReference type="ARBA" id="ARBA00023204"/>
    </source>
</evidence>
<dbReference type="InterPro" id="IPR009400">
    <property type="entry name" value="TFIIH_TTDA/Tfb5"/>
</dbReference>
<evidence type="ECO:0000256" key="3">
    <source>
        <dbReference type="ARBA" id="ARBA00022763"/>
    </source>
</evidence>
<comment type="similarity">
    <text evidence="2 8">Belongs to the TFB5 family.</text>
</comment>
<keyword evidence="10" id="KW-1185">Reference proteome</keyword>
<proteinExistence type="inferred from homology"/>